<dbReference type="SUPFAM" id="SSF52058">
    <property type="entry name" value="L domain-like"/>
    <property type="match status" value="1"/>
</dbReference>
<proteinExistence type="predicted"/>
<dbReference type="PANTHER" id="PTHR22708:SF0">
    <property type="entry name" value="LEUCINE-RICH REPEAT-CONTAINING PROTEIN 56"/>
    <property type="match status" value="1"/>
</dbReference>
<accession>A0ABR2HI43</accession>
<comment type="caution">
    <text evidence="1">The sequence shown here is derived from an EMBL/GenBank/DDBJ whole genome shotgun (WGS) entry which is preliminary data.</text>
</comment>
<protein>
    <submittedName>
        <fullName evidence="1">Leucine-rich repeat-containing protein 56</fullName>
    </submittedName>
</protein>
<evidence type="ECO:0000313" key="2">
    <source>
        <dbReference type="Proteomes" id="UP001470230"/>
    </source>
</evidence>
<dbReference type="Proteomes" id="UP001470230">
    <property type="component" value="Unassembled WGS sequence"/>
</dbReference>
<reference evidence="1 2" key="1">
    <citation type="submission" date="2024-04" db="EMBL/GenBank/DDBJ databases">
        <title>Tritrichomonas musculus Genome.</title>
        <authorList>
            <person name="Alves-Ferreira E."/>
            <person name="Grigg M."/>
            <person name="Lorenzi H."/>
            <person name="Galac M."/>
        </authorList>
    </citation>
    <scope>NUCLEOTIDE SEQUENCE [LARGE SCALE GENOMIC DNA]</scope>
    <source>
        <strain evidence="1 2">EAF2021</strain>
    </source>
</reference>
<dbReference type="PROSITE" id="PS51450">
    <property type="entry name" value="LRR"/>
    <property type="match status" value="3"/>
</dbReference>
<keyword evidence="2" id="KW-1185">Reference proteome</keyword>
<dbReference type="InterPro" id="IPR032675">
    <property type="entry name" value="LRR_dom_sf"/>
</dbReference>
<dbReference type="Pfam" id="PF14580">
    <property type="entry name" value="LRR_9"/>
    <property type="match status" value="1"/>
</dbReference>
<organism evidence="1 2">
    <name type="scientific">Tritrichomonas musculus</name>
    <dbReference type="NCBI Taxonomy" id="1915356"/>
    <lineage>
        <taxon>Eukaryota</taxon>
        <taxon>Metamonada</taxon>
        <taxon>Parabasalia</taxon>
        <taxon>Tritrichomonadida</taxon>
        <taxon>Tritrichomonadidae</taxon>
        <taxon>Tritrichomonas</taxon>
    </lineage>
</organism>
<evidence type="ECO:0000313" key="1">
    <source>
        <dbReference type="EMBL" id="KAK8847894.1"/>
    </source>
</evidence>
<dbReference type="InterPro" id="IPR001611">
    <property type="entry name" value="Leu-rich_rpt"/>
</dbReference>
<sequence length="300" mass="33912">MLKHIILEFDGDSELLEIDDIFQYEGKKDFSRVTALEAIADTTEMSLSFLGDMFPSLQKLRLNNSIIPSVRDISSNFKHLRFLSLAHCHITSLDGISTISDKLEELYLAFNNITDFSELIGMDNLRILDLEENNITNIADVEIFSTCKRLRALTLAGNPAADSDKYRSEVMKYAPQITYLDEKRLRPKVQQSPSKASIPVPPKKELIPSDKIVDKIQKGEKCGIKPRTAEEPKREAAVTEYVEDIIQERPPTSHGMYSKKVTDSWLKPVVKPSNPPKLGNVAPRITRPLSSCRKFRVGHI</sequence>
<dbReference type="SMART" id="SM00365">
    <property type="entry name" value="LRR_SD22"/>
    <property type="match status" value="3"/>
</dbReference>
<dbReference type="Gene3D" id="3.80.10.10">
    <property type="entry name" value="Ribonuclease Inhibitor"/>
    <property type="match status" value="1"/>
</dbReference>
<name>A0ABR2HI43_9EUKA</name>
<dbReference type="PANTHER" id="PTHR22708">
    <property type="entry name" value="LEUCINE-RICH REPEAT-CONTAINING PROTEIN 56"/>
    <property type="match status" value="1"/>
</dbReference>
<dbReference type="EMBL" id="JAPFFF010000027">
    <property type="protein sequence ID" value="KAK8847894.1"/>
    <property type="molecule type" value="Genomic_DNA"/>
</dbReference>
<dbReference type="InterPro" id="IPR040091">
    <property type="entry name" value="LRRC56"/>
</dbReference>
<gene>
    <name evidence="1" type="ORF">M9Y10_018933</name>
</gene>